<gene>
    <name evidence="7" type="ORF">GCM10007391_08970</name>
</gene>
<dbReference type="AlphaFoldDB" id="A0A918JFM4"/>
<feature type="region of interest" description="Disordered" evidence="5">
    <location>
        <begin position="562"/>
        <end position="590"/>
    </location>
</feature>
<organism evidence="7 8">
    <name type="scientific">Alteromonas halophila</name>
    <dbReference type="NCBI Taxonomy" id="516698"/>
    <lineage>
        <taxon>Bacteria</taxon>
        <taxon>Pseudomonadati</taxon>
        <taxon>Pseudomonadota</taxon>
        <taxon>Gammaproteobacteria</taxon>
        <taxon>Alteromonadales</taxon>
        <taxon>Alteromonadaceae</taxon>
        <taxon>Alteromonas/Salinimonas group</taxon>
        <taxon>Alteromonas</taxon>
    </lineage>
</organism>
<dbReference type="InterPro" id="IPR010941">
    <property type="entry name" value="PhaC_N"/>
</dbReference>
<reference evidence="7" key="2">
    <citation type="submission" date="2020-09" db="EMBL/GenBank/DDBJ databases">
        <authorList>
            <person name="Sun Q."/>
            <person name="Kim S."/>
        </authorList>
    </citation>
    <scope>NUCLEOTIDE SEQUENCE</scope>
    <source>
        <strain evidence="7">KCTC 22164</strain>
    </source>
</reference>
<evidence type="ECO:0000259" key="6">
    <source>
        <dbReference type="Pfam" id="PF07167"/>
    </source>
</evidence>
<evidence type="ECO:0000313" key="8">
    <source>
        <dbReference type="Proteomes" id="UP000631300"/>
    </source>
</evidence>
<evidence type="ECO:0000256" key="5">
    <source>
        <dbReference type="SAM" id="MobiDB-lite"/>
    </source>
</evidence>
<evidence type="ECO:0000256" key="3">
    <source>
        <dbReference type="ARBA" id="ARBA00022679"/>
    </source>
</evidence>
<protein>
    <submittedName>
        <fullName evidence="7">Class I poly(R)-hydroxyalkanoic acid synthase</fullName>
    </submittedName>
</protein>
<evidence type="ECO:0000313" key="7">
    <source>
        <dbReference type="EMBL" id="GGW78549.1"/>
    </source>
</evidence>
<comment type="subcellular location">
    <subcellularLocation>
        <location evidence="1">Cytoplasm</location>
    </subcellularLocation>
</comment>
<feature type="domain" description="Poly-beta-hydroxybutyrate polymerase N-terminal" evidence="6">
    <location>
        <begin position="97"/>
        <end position="268"/>
    </location>
</feature>
<dbReference type="Gene3D" id="3.40.50.1820">
    <property type="entry name" value="alpha/beta hydrolase"/>
    <property type="match status" value="1"/>
</dbReference>
<dbReference type="Proteomes" id="UP000631300">
    <property type="component" value="Unassembled WGS sequence"/>
</dbReference>
<keyword evidence="3" id="KW-0808">Transferase</keyword>
<proteinExistence type="predicted"/>
<comment type="caution">
    <text evidence="7">The sequence shown here is derived from an EMBL/GenBank/DDBJ whole genome shotgun (WGS) entry which is preliminary data.</text>
</comment>
<dbReference type="InterPro" id="IPR010963">
    <property type="entry name" value="PHA_synth_I"/>
</dbReference>
<sequence>MDAQGTNDVLSLLNQYASQFNAMAQDVLSKRRGGDDTANMFDPEKLQALLSGNVEVDTARLVKNQMDFMRKQTELWQQATRAMMGEKFEDVVKEDARDSRFAHSDWRENPVFNYLKQAYLINSQMLQGMIESMHFDDPKSEEQVKFYTRQYINSVSPTNYLLSNPEVCEEILRTNGQNMVKGIENFMRDLEQSPLEAFKITQTDINAFELGKDLAATPGEVVFQNELFQLIHYTPAKKQAIKTPVLFVPPFINKYYILDLGEQKSAVRGLLEDGFSVFMISWVNPGAELADYDFISYMHKGPLAAMDVVNTITGTPKVNLVGFCVGGTLSAMTAAYLRGRGDERIASLTLLTTLLDFSMPGEIGNYLSDDALPIMEKNAEIKGVYDGRILGLSFSLLRENNLFWSYFINNYLKGKDPAAFDILYWNSDATNITAACFKQYVRTTYWQNKLIEPGAVVIDDVPIDLSNIDMPVYFLSTLADHIVLWQGAYEGTRHVSGDTRFVLAGSGHLAGVINPPQGGKYPHWINQDLPETASAWFDGASKHEGSWWPDWYHWLKSQDATKTTAPVPGKHPDFPSLEAAPGSYVKKRLG</sequence>
<dbReference type="PANTHER" id="PTHR36837">
    <property type="entry name" value="POLY(3-HYDROXYALKANOATE) POLYMERASE SUBUNIT PHAC"/>
    <property type="match status" value="1"/>
</dbReference>
<name>A0A918JFM4_9ALTE</name>
<accession>A0A918JFM4</accession>
<dbReference type="GO" id="GO:0042619">
    <property type="term" value="P:poly-hydroxybutyrate biosynthetic process"/>
    <property type="evidence" value="ECO:0007669"/>
    <property type="project" value="InterPro"/>
</dbReference>
<dbReference type="GO" id="GO:0016746">
    <property type="term" value="F:acyltransferase activity"/>
    <property type="evidence" value="ECO:0007669"/>
    <property type="project" value="UniProtKB-KW"/>
</dbReference>
<dbReference type="InterPro" id="IPR029058">
    <property type="entry name" value="AB_hydrolase_fold"/>
</dbReference>
<reference evidence="7" key="1">
    <citation type="journal article" date="2014" name="Int. J. Syst. Evol. Microbiol.">
        <title>Complete genome sequence of Corynebacterium casei LMG S-19264T (=DSM 44701T), isolated from a smear-ripened cheese.</title>
        <authorList>
            <consortium name="US DOE Joint Genome Institute (JGI-PGF)"/>
            <person name="Walter F."/>
            <person name="Albersmeier A."/>
            <person name="Kalinowski J."/>
            <person name="Ruckert C."/>
        </authorList>
    </citation>
    <scope>NUCLEOTIDE SEQUENCE</scope>
    <source>
        <strain evidence="7">KCTC 22164</strain>
    </source>
</reference>
<keyword evidence="8" id="KW-1185">Reference proteome</keyword>
<dbReference type="Pfam" id="PF07167">
    <property type="entry name" value="PhaC_N"/>
    <property type="match status" value="1"/>
</dbReference>
<evidence type="ECO:0000256" key="2">
    <source>
        <dbReference type="ARBA" id="ARBA00022490"/>
    </source>
</evidence>
<dbReference type="PANTHER" id="PTHR36837:SF5">
    <property type="entry name" value="POLY-3-HYDROXYBUTYRATE SYNTHASE"/>
    <property type="match status" value="1"/>
</dbReference>
<dbReference type="GO" id="GO:0005737">
    <property type="term" value="C:cytoplasm"/>
    <property type="evidence" value="ECO:0007669"/>
    <property type="project" value="UniProtKB-SubCell"/>
</dbReference>
<dbReference type="RefSeq" id="WP_229805005.1">
    <property type="nucleotide sequence ID" value="NZ_BMXP01000002.1"/>
</dbReference>
<dbReference type="InterPro" id="IPR051321">
    <property type="entry name" value="PHA/PHB_synthase"/>
</dbReference>
<dbReference type="NCBIfam" id="TIGR01838">
    <property type="entry name" value="PHA_synth_I"/>
    <property type="match status" value="1"/>
</dbReference>
<dbReference type="SUPFAM" id="SSF53474">
    <property type="entry name" value="alpha/beta-Hydrolases"/>
    <property type="match status" value="1"/>
</dbReference>
<keyword evidence="2" id="KW-0963">Cytoplasm</keyword>
<evidence type="ECO:0000256" key="1">
    <source>
        <dbReference type="ARBA" id="ARBA00004496"/>
    </source>
</evidence>
<evidence type="ECO:0000256" key="4">
    <source>
        <dbReference type="ARBA" id="ARBA00023315"/>
    </source>
</evidence>
<dbReference type="EMBL" id="BMXP01000002">
    <property type="protein sequence ID" value="GGW78549.1"/>
    <property type="molecule type" value="Genomic_DNA"/>
</dbReference>
<keyword evidence="4" id="KW-0012">Acyltransferase</keyword>